<name>A0A4Y2S1N2_ARAVE</name>
<sequence>MAKKSEWSDEYQDRLDLPPDRLFYIDDWLWSGGIVNVQKALLHNLDQRPVWCHPINTIHLGGSFTSDPKALSVVSIPVYSRLRNRTTPLPS</sequence>
<evidence type="ECO:0000313" key="2">
    <source>
        <dbReference type="Proteomes" id="UP000499080"/>
    </source>
</evidence>
<comment type="caution">
    <text evidence="1">The sequence shown here is derived from an EMBL/GenBank/DDBJ whole genome shotgun (WGS) entry which is preliminary data.</text>
</comment>
<protein>
    <submittedName>
        <fullName evidence="1">Uncharacterized protein</fullName>
    </submittedName>
</protein>
<gene>
    <name evidence="1" type="ORF">AVEN_37311_1</name>
</gene>
<organism evidence="1 2">
    <name type="scientific">Araneus ventricosus</name>
    <name type="common">Orbweaver spider</name>
    <name type="synonym">Epeira ventricosa</name>
    <dbReference type="NCBI Taxonomy" id="182803"/>
    <lineage>
        <taxon>Eukaryota</taxon>
        <taxon>Metazoa</taxon>
        <taxon>Ecdysozoa</taxon>
        <taxon>Arthropoda</taxon>
        <taxon>Chelicerata</taxon>
        <taxon>Arachnida</taxon>
        <taxon>Araneae</taxon>
        <taxon>Araneomorphae</taxon>
        <taxon>Entelegynae</taxon>
        <taxon>Araneoidea</taxon>
        <taxon>Araneidae</taxon>
        <taxon>Araneus</taxon>
    </lineage>
</organism>
<proteinExistence type="predicted"/>
<keyword evidence="2" id="KW-1185">Reference proteome</keyword>
<accession>A0A4Y2S1N2</accession>
<dbReference type="AlphaFoldDB" id="A0A4Y2S1N2"/>
<dbReference type="Proteomes" id="UP000499080">
    <property type="component" value="Unassembled WGS sequence"/>
</dbReference>
<reference evidence="1 2" key="1">
    <citation type="journal article" date="2019" name="Sci. Rep.">
        <title>Orb-weaving spider Araneus ventricosus genome elucidates the spidroin gene catalogue.</title>
        <authorList>
            <person name="Kono N."/>
            <person name="Nakamura H."/>
            <person name="Ohtoshi R."/>
            <person name="Moran D.A.P."/>
            <person name="Shinohara A."/>
            <person name="Yoshida Y."/>
            <person name="Fujiwara M."/>
            <person name="Mori M."/>
            <person name="Tomita M."/>
            <person name="Arakawa K."/>
        </authorList>
    </citation>
    <scope>NUCLEOTIDE SEQUENCE [LARGE SCALE GENOMIC DNA]</scope>
</reference>
<dbReference type="EMBL" id="BGPR01019287">
    <property type="protein sequence ID" value="GBN81496.1"/>
    <property type="molecule type" value="Genomic_DNA"/>
</dbReference>
<evidence type="ECO:0000313" key="1">
    <source>
        <dbReference type="EMBL" id="GBN81496.1"/>
    </source>
</evidence>